<feature type="transmembrane region" description="Helical" evidence="6">
    <location>
        <begin position="293"/>
        <end position="315"/>
    </location>
</feature>
<dbReference type="InterPro" id="IPR013525">
    <property type="entry name" value="ABC2_TM"/>
</dbReference>
<dbReference type="PANTHER" id="PTHR30294:SF29">
    <property type="entry name" value="MULTIDRUG ABC TRANSPORTER PERMEASE YBHS-RELATED"/>
    <property type="match status" value="1"/>
</dbReference>
<evidence type="ECO:0000256" key="1">
    <source>
        <dbReference type="ARBA" id="ARBA00004651"/>
    </source>
</evidence>
<accession>A0ABT4CXX1</accession>
<comment type="subcellular location">
    <subcellularLocation>
        <location evidence="1">Cell membrane</location>
        <topology evidence="1">Multi-pass membrane protein</topology>
    </subcellularLocation>
</comment>
<dbReference type="Pfam" id="PF12698">
    <property type="entry name" value="ABC2_membrane_3"/>
    <property type="match status" value="1"/>
</dbReference>
<dbReference type="EMBL" id="JAPQER010000001">
    <property type="protein sequence ID" value="MCY6482945.1"/>
    <property type="molecule type" value="Genomic_DNA"/>
</dbReference>
<evidence type="ECO:0000256" key="2">
    <source>
        <dbReference type="ARBA" id="ARBA00022475"/>
    </source>
</evidence>
<keyword evidence="3 6" id="KW-0812">Transmembrane</keyword>
<dbReference type="RefSeq" id="WP_268039212.1">
    <property type="nucleotide sequence ID" value="NZ_JAPQER010000001.1"/>
</dbReference>
<evidence type="ECO:0000256" key="5">
    <source>
        <dbReference type="ARBA" id="ARBA00023136"/>
    </source>
</evidence>
<evidence type="ECO:0000313" key="9">
    <source>
        <dbReference type="Proteomes" id="UP001078443"/>
    </source>
</evidence>
<dbReference type="InterPro" id="IPR051449">
    <property type="entry name" value="ABC-2_transporter_component"/>
</dbReference>
<sequence>MKEKIKAWITPRDWIAVLKKTLMIFLMLFVIPISSSFLFGYNMQAKQILNIPTIVVDRDESSFSRMITEEIRSNEIFDIVSCSRKDSDIQEFIEQGKAMVGVIIPSSFSKDLVEGKGPKILVFYDGSQMSVTSAAKARMTEILLTIKTGYLQKVMEGKLNILPNESIKKVMPMYFTYRLLNNPTRNYVNFLIPGMLITILQVGLVMIGADCVREKEKYFILYMLKALFWGVLGAVSIITTIWVQFHYFGVPYRGSVEAGLKLTLIYSIGMVSLGMLVRLIIPSKLFATQMAAISVLPSSILGGFTFPLMAMPKLFEQIGEFLPYVHYAEPLRDLSMKAIDISYVAKDMNWLARFVIYIWMISFVVFFMKKIIKIAWKKLRDKRQHKDNIEVVA</sequence>
<feature type="transmembrane region" description="Helical" evidence="6">
    <location>
        <begin position="219"/>
        <end position="243"/>
    </location>
</feature>
<keyword evidence="5 6" id="KW-0472">Membrane</keyword>
<evidence type="ECO:0000256" key="6">
    <source>
        <dbReference type="SAM" id="Phobius"/>
    </source>
</evidence>
<feature type="domain" description="ABC-2 type transporter transmembrane" evidence="7">
    <location>
        <begin position="19"/>
        <end position="361"/>
    </location>
</feature>
<comment type="caution">
    <text evidence="8">The sequence shown here is derived from an EMBL/GenBank/DDBJ whole genome shotgun (WGS) entry which is preliminary data.</text>
</comment>
<dbReference type="Gene3D" id="3.40.1710.10">
    <property type="entry name" value="abc type-2 transporter like domain"/>
    <property type="match status" value="1"/>
</dbReference>
<protein>
    <submittedName>
        <fullName evidence="8">ABC transporter permease</fullName>
    </submittedName>
</protein>
<evidence type="ECO:0000256" key="3">
    <source>
        <dbReference type="ARBA" id="ARBA00022692"/>
    </source>
</evidence>
<keyword evidence="2" id="KW-1003">Cell membrane</keyword>
<name>A0ABT4CXX1_9CLOT</name>
<evidence type="ECO:0000259" key="7">
    <source>
        <dbReference type="Pfam" id="PF12698"/>
    </source>
</evidence>
<reference evidence="8" key="1">
    <citation type="submission" date="2022-12" db="EMBL/GenBank/DDBJ databases">
        <authorList>
            <person name="Wang J."/>
        </authorList>
    </citation>
    <scope>NUCLEOTIDE SEQUENCE</scope>
    <source>
        <strain evidence="8">HY-45-18</strain>
    </source>
</reference>
<keyword evidence="4 6" id="KW-1133">Transmembrane helix</keyword>
<evidence type="ECO:0000313" key="8">
    <source>
        <dbReference type="EMBL" id="MCY6482945.1"/>
    </source>
</evidence>
<feature type="transmembrane region" description="Helical" evidence="6">
    <location>
        <begin position="263"/>
        <end position="281"/>
    </location>
</feature>
<gene>
    <name evidence="8" type="ORF">OW763_01065</name>
</gene>
<feature type="transmembrane region" description="Helical" evidence="6">
    <location>
        <begin position="350"/>
        <end position="368"/>
    </location>
</feature>
<keyword evidence="9" id="KW-1185">Reference proteome</keyword>
<dbReference type="Proteomes" id="UP001078443">
    <property type="component" value="Unassembled WGS sequence"/>
</dbReference>
<evidence type="ECO:0000256" key="4">
    <source>
        <dbReference type="ARBA" id="ARBA00022989"/>
    </source>
</evidence>
<feature type="transmembrane region" description="Helical" evidence="6">
    <location>
        <begin position="21"/>
        <end position="41"/>
    </location>
</feature>
<feature type="transmembrane region" description="Helical" evidence="6">
    <location>
        <begin position="187"/>
        <end position="207"/>
    </location>
</feature>
<proteinExistence type="predicted"/>
<dbReference type="PANTHER" id="PTHR30294">
    <property type="entry name" value="MEMBRANE COMPONENT OF ABC TRANSPORTER YHHJ-RELATED"/>
    <property type="match status" value="1"/>
</dbReference>
<organism evidence="8 9">
    <name type="scientific">Clostridium aestuarii</name>
    <dbReference type="NCBI Taxonomy" id="338193"/>
    <lineage>
        <taxon>Bacteria</taxon>
        <taxon>Bacillati</taxon>
        <taxon>Bacillota</taxon>
        <taxon>Clostridia</taxon>
        <taxon>Eubacteriales</taxon>
        <taxon>Clostridiaceae</taxon>
        <taxon>Clostridium</taxon>
    </lineage>
</organism>